<evidence type="ECO:0000256" key="4">
    <source>
        <dbReference type="HAMAP-Rule" id="MF_00923"/>
    </source>
</evidence>
<evidence type="ECO:0000259" key="6">
    <source>
        <dbReference type="Pfam" id="PF13360"/>
    </source>
</evidence>
<evidence type="ECO:0000256" key="2">
    <source>
        <dbReference type="ARBA" id="ARBA00023136"/>
    </source>
</evidence>
<proteinExistence type="inferred from homology"/>
<evidence type="ECO:0000256" key="3">
    <source>
        <dbReference type="ARBA" id="ARBA00023237"/>
    </source>
</evidence>
<evidence type="ECO:0000313" key="7">
    <source>
        <dbReference type="EMBL" id="MDT7520431.1"/>
    </source>
</evidence>
<keyword evidence="3 4" id="KW-0998">Cell outer membrane</keyword>
<dbReference type="InterPro" id="IPR018391">
    <property type="entry name" value="PQQ_b-propeller_rpt"/>
</dbReference>
<comment type="similarity">
    <text evidence="4">Belongs to the BamB family.</text>
</comment>
<dbReference type="SMART" id="SM00564">
    <property type="entry name" value="PQQ"/>
    <property type="match status" value="5"/>
</dbReference>
<dbReference type="SUPFAM" id="SSF50998">
    <property type="entry name" value="Quinoprotein alcohol dehydrogenase-like"/>
    <property type="match status" value="1"/>
</dbReference>
<accession>A0ABU3KSJ1</accession>
<feature type="signal peptide" evidence="5">
    <location>
        <begin position="1"/>
        <end position="21"/>
    </location>
</feature>
<reference evidence="7 8" key="1">
    <citation type="submission" date="2023-08" db="EMBL/GenBank/DDBJ databases">
        <title>Rhodoferax potami sp. nov. and Rhodoferax mekongensis sp. nov., isolated from the Mekong River in Thailand.</title>
        <authorList>
            <person name="Kitikhun S."/>
            <person name="Charoenyingcharoen P."/>
            <person name="Siriarchawattana P."/>
            <person name="Likhitrattanapisal S."/>
            <person name="Nilsakha T."/>
            <person name="Chanpet A."/>
            <person name="Rattanawaree P."/>
            <person name="Ingsriswang S."/>
        </authorList>
    </citation>
    <scope>NUCLEOTIDE SEQUENCE [LARGE SCALE GENOMIC DNA]</scope>
    <source>
        <strain evidence="7 8">TBRC 17660</strain>
    </source>
</reference>
<keyword evidence="1 4" id="KW-0732">Signal</keyword>
<organism evidence="7 8">
    <name type="scientific">Rhodoferax potami</name>
    <dbReference type="NCBI Taxonomy" id="3068338"/>
    <lineage>
        <taxon>Bacteria</taxon>
        <taxon>Pseudomonadati</taxon>
        <taxon>Pseudomonadota</taxon>
        <taxon>Betaproteobacteria</taxon>
        <taxon>Burkholderiales</taxon>
        <taxon>Comamonadaceae</taxon>
        <taxon>Rhodoferax</taxon>
    </lineage>
</organism>
<comment type="caution">
    <text evidence="7">The sequence shown here is derived from an EMBL/GenBank/DDBJ whole genome shotgun (WGS) entry which is preliminary data.</text>
</comment>
<dbReference type="Proteomes" id="UP001321700">
    <property type="component" value="Unassembled WGS sequence"/>
</dbReference>
<comment type="function">
    <text evidence="4">Part of the outer membrane protein assembly complex, which is involved in assembly and insertion of beta-barrel proteins into the outer membrane.</text>
</comment>
<evidence type="ECO:0000256" key="1">
    <source>
        <dbReference type="ARBA" id="ARBA00022729"/>
    </source>
</evidence>
<keyword evidence="4" id="KW-0449">Lipoprotein</keyword>
<comment type="subcellular location">
    <subcellularLocation>
        <location evidence="4">Cell outer membrane</location>
        <topology evidence="4">Lipid-anchor</topology>
    </subcellularLocation>
</comment>
<dbReference type="Gene3D" id="2.130.10.10">
    <property type="entry name" value="YVTN repeat-like/Quinoprotein amine dehydrogenase"/>
    <property type="match status" value="1"/>
</dbReference>
<dbReference type="NCBIfam" id="TIGR03300">
    <property type="entry name" value="assembly_YfgL"/>
    <property type="match status" value="1"/>
</dbReference>
<keyword evidence="8" id="KW-1185">Reference proteome</keyword>
<dbReference type="PROSITE" id="PS51257">
    <property type="entry name" value="PROKAR_LIPOPROTEIN"/>
    <property type="match status" value="1"/>
</dbReference>
<dbReference type="InterPro" id="IPR002372">
    <property type="entry name" value="PQQ_rpt_dom"/>
</dbReference>
<dbReference type="RefSeq" id="WP_313876028.1">
    <property type="nucleotide sequence ID" value="NZ_JAVBIK010000001.1"/>
</dbReference>
<dbReference type="PANTHER" id="PTHR34512:SF30">
    <property type="entry name" value="OUTER MEMBRANE PROTEIN ASSEMBLY FACTOR BAMB"/>
    <property type="match status" value="1"/>
</dbReference>
<evidence type="ECO:0000313" key="8">
    <source>
        <dbReference type="Proteomes" id="UP001321700"/>
    </source>
</evidence>
<feature type="chain" id="PRO_5046983404" description="Outer membrane protein assembly factor BamB" evidence="5">
    <location>
        <begin position="22"/>
        <end position="375"/>
    </location>
</feature>
<dbReference type="PANTHER" id="PTHR34512">
    <property type="entry name" value="CELL SURFACE PROTEIN"/>
    <property type="match status" value="1"/>
</dbReference>
<keyword evidence="4" id="KW-0564">Palmitate</keyword>
<evidence type="ECO:0000256" key="5">
    <source>
        <dbReference type="SAM" id="SignalP"/>
    </source>
</evidence>
<keyword evidence="2 4" id="KW-0472">Membrane</keyword>
<dbReference type="InterPro" id="IPR015943">
    <property type="entry name" value="WD40/YVTN_repeat-like_dom_sf"/>
</dbReference>
<comment type="subunit">
    <text evidence="4">Part of the Bam complex.</text>
</comment>
<dbReference type="EMBL" id="JAVBIK010000001">
    <property type="protein sequence ID" value="MDT7520431.1"/>
    <property type="molecule type" value="Genomic_DNA"/>
</dbReference>
<sequence>MDKRYSLLSLTTALISCVVLSACSGPTKQKPAELAPLVPSLGVKNVWKGAVGEVSFPLELKSSGSEIYLATTAGSVVSLDGESGAVRATGNAGAGISAAIGAGDGRVALTTVTGEVVVMQGGKSLWRQNLGAVAITPPLVAGGRVFVMTPDRTLSAFDGETGKRLWQQQRGADTLVLDRPGVLFPVGDTLVVGLGGRLVGLNPSNGSQKWDVPVALGRGTNEVERLVDVVSGISRRGASVCVRAYASAVACVDTGSGKSVWSKIANGFTGIGGGDTAVFGSESDGTLIAWSRKDGERLWQSDKFKWRELGTPVLLGSTLVVPDNAGLLHLLSAADGAIVGRLQLDGTPLAATPVLSGNTLVAVTQKGGVFAFRPE</sequence>
<protein>
    <recommendedName>
        <fullName evidence="4">Outer membrane protein assembly factor BamB</fullName>
    </recommendedName>
</protein>
<gene>
    <name evidence="4 7" type="primary">bamB</name>
    <name evidence="7" type="ORF">RAE19_17235</name>
</gene>
<dbReference type="InterPro" id="IPR017687">
    <property type="entry name" value="BamB"/>
</dbReference>
<name>A0ABU3KSJ1_9BURK</name>
<dbReference type="InterPro" id="IPR011047">
    <property type="entry name" value="Quinoprotein_ADH-like_sf"/>
</dbReference>
<feature type="domain" description="Pyrrolo-quinoline quinone repeat" evidence="6">
    <location>
        <begin position="74"/>
        <end position="300"/>
    </location>
</feature>
<dbReference type="HAMAP" id="MF_00923">
    <property type="entry name" value="OM_assembly_BamB"/>
    <property type="match status" value="1"/>
</dbReference>
<dbReference type="Pfam" id="PF13360">
    <property type="entry name" value="PQQ_2"/>
    <property type="match status" value="1"/>
</dbReference>